<name>A0AAD9J1N3_9ANNE</name>
<dbReference type="PANTHER" id="PTHR14340:SF9">
    <property type="entry name" value="FIBRONECTIN TYPE-III DOMAIN-CONTAINING PROTEIN"/>
    <property type="match status" value="1"/>
</dbReference>
<dbReference type="InterPro" id="IPR036116">
    <property type="entry name" value="FN3_sf"/>
</dbReference>
<dbReference type="PROSITE" id="PS50835">
    <property type="entry name" value="IG_LIKE"/>
    <property type="match status" value="2"/>
</dbReference>
<dbReference type="SMART" id="SM00060">
    <property type="entry name" value="FN3"/>
    <property type="match status" value="6"/>
</dbReference>
<dbReference type="PANTHER" id="PTHR14340">
    <property type="entry name" value="MICROFIBRIL-ASSOCIATED GLYCOPROTEIN 3"/>
    <property type="match status" value="1"/>
</dbReference>
<dbReference type="SMART" id="SM00409">
    <property type="entry name" value="IG"/>
    <property type="match status" value="2"/>
</dbReference>
<organism evidence="5 6">
    <name type="scientific">Paralvinella palmiformis</name>
    <dbReference type="NCBI Taxonomy" id="53620"/>
    <lineage>
        <taxon>Eukaryota</taxon>
        <taxon>Metazoa</taxon>
        <taxon>Spiralia</taxon>
        <taxon>Lophotrochozoa</taxon>
        <taxon>Annelida</taxon>
        <taxon>Polychaeta</taxon>
        <taxon>Sedentaria</taxon>
        <taxon>Canalipalpata</taxon>
        <taxon>Terebellida</taxon>
        <taxon>Terebelliformia</taxon>
        <taxon>Alvinellidae</taxon>
        <taxon>Paralvinella</taxon>
    </lineage>
</organism>
<protein>
    <recommendedName>
        <fullName evidence="7">Titin</fullName>
    </recommendedName>
</protein>
<comment type="caution">
    <text evidence="5">The sequence shown here is derived from an EMBL/GenBank/DDBJ whole genome shotgun (WGS) entry which is preliminary data.</text>
</comment>
<accession>A0AAD9J1N3</accession>
<feature type="domain" description="Ig-like" evidence="3">
    <location>
        <begin position="1"/>
        <end position="86"/>
    </location>
</feature>
<evidence type="ECO:0000313" key="5">
    <source>
        <dbReference type="EMBL" id="KAK2145036.1"/>
    </source>
</evidence>
<sequence>MTTQEVAVVGETQRFECQVIGFPTPTITWYKDEVDITHNPRYNISFDEDLGIITLMIKGVSLADEGCYVCRAENTEGFATTTAYLVVRVEGTYDAKRDFSAMSVEKITEEEHSQVEVIKAGRSTIIEEVITHIEETEKEVFEEKTVAPKITYEARLKDKLSFKEGATIYLEVNFTGYPQPQVTWYHDDTEISESASITMETMDGWSYLKVKGTTSRDTGIYKVVAENVAGRDSAEFKIIIKSPPSSPRNLHVVEVYKDYIIIAWDEPEHTGGDNILGYQVEKTLSGDKFVTAGYADSDTTKLKVTKLFEGTDYIFRVSAENRVGLGPPVTLDKPVKARLPFDPPSCPRNLRVTETNKDYITVAWDKPENNGGSDIIQYIIEKRDATRGGSMWIVAGTVDGNDSSFRCTKLFQGNKYLFRVSAENRVGPGQAAELMEPVIAKLPFDKPFPPRNLRAVETNRDYIVITWEAPESDGGASITNYVLEKHDAKHPGYIYMAEVDADTFQYKATRLFEGYEYYFQVIAENQVGPSDPCETNKPIKAKLPFDEPDRPDNLRVKEYWTDYITVTWDAPANDGGSPIVGYIVEKRDVSRQNWIKAGTVGSDVTTFKIGNLFEGAQYLIRVFAENKVGPSKEAAELDMPCKAKMPFDSPFAPRTLRVIDFNTDYITISWQPPENDGGAPIKGYIIEKHDTHMPMWMQAATVDKDTLSFKVENLFEGQSYEFRVAAENECGRGHYIQTEKPTQARLPYNKPSIPRGLRVTDVWIDYISLLWEEPESDGGSPLTGYTIEQRDAYEAAYRFVVALGADVTSYQVC</sequence>
<dbReference type="AlphaFoldDB" id="A0AAD9J1N3"/>
<dbReference type="InterPro" id="IPR036179">
    <property type="entry name" value="Ig-like_dom_sf"/>
</dbReference>
<dbReference type="InterPro" id="IPR013098">
    <property type="entry name" value="Ig_I-set"/>
</dbReference>
<keyword evidence="1" id="KW-0677">Repeat</keyword>
<dbReference type="SMART" id="SM00408">
    <property type="entry name" value="IGc2"/>
    <property type="match status" value="2"/>
</dbReference>
<dbReference type="GO" id="GO:0030017">
    <property type="term" value="C:sarcomere"/>
    <property type="evidence" value="ECO:0007669"/>
    <property type="project" value="UniProtKB-ARBA"/>
</dbReference>
<feature type="domain" description="Fibronectin type-III" evidence="4">
    <location>
        <begin position="346"/>
        <end position="443"/>
    </location>
</feature>
<feature type="domain" description="Fibronectin type-III" evidence="4">
    <location>
        <begin position="753"/>
        <end position="813"/>
    </location>
</feature>
<evidence type="ECO:0000256" key="2">
    <source>
        <dbReference type="ARBA" id="ARBA00023319"/>
    </source>
</evidence>
<gene>
    <name evidence="5" type="ORF">LSH36_707g01137</name>
</gene>
<dbReference type="InterPro" id="IPR003598">
    <property type="entry name" value="Ig_sub2"/>
</dbReference>
<feature type="domain" description="Fibronectin type-III" evidence="4">
    <location>
        <begin position="246"/>
        <end position="340"/>
    </location>
</feature>
<feature type="domain" description="Fibronectin type-III" evidence="4">
    <location>
        <begin position="652"/>
        <end position="747"/>
    </location>
</feature>
<dbReference type="Gene3D" id="2.60.40.10">
    <property type="entry name" value="Immunoglobulins"/>
    <property type="match status" value="8"/>
</dbReference>
<evidence type="ECO:0000259" key="3">
    <source>
        <dbReference type="PROSITE" id="PS50835"/>
    </source>
</evidence>
<evidence type="ECO:0008006" key="7">
    <source>
        <dbReference type="Google" id="ProtNLM"/>
    </source>
</evidence>
<dbReference type="EMBL" id="JAODUP010000707">
    <property type="protein sequence ID" value="KAK2145036.1"/>
    <property type="molecule type" value="Genomic_DNA"/>
</dbReference>
<dbReference type="Proteomes" id="UP001208570">
    <property type="component" value="Unassembled WGS sequence"/>
</dbReference>
<dbReference type="SUPFAM" id="SSF48726">
    <property type="entry name" value="Immunoglobulin"/>
    <property type="match status" value="2"/>
</dbReference>
<dbReference type="CDD" id="cd00063">
    <property type="entry name" value="FN3"/>
    <property type="match status" value="6"/>
</dbReference>
<feature type="domain" description="Ig-like" evidence="3">
    <location>
        <begin position="148"/>
        <end position="239"/>
    </location>
</feature>
<keyword evidence="6" id="KW-1185">Reference proteome</keyword>
<keyword evidence="2" id="KW-0393">Immunoglobulin domain</keyword>
<dbReference type="PRINTS" id="PR00014">
    <property type="entry name" value="FNTYPEIII"/>
</dbReference>
<dbReference type="FunFam" id="2.60.40.10:FF:000107">
    <property type="entry name" value="Myosin, light chain kinase a"/>
    <property type="match status" value="1"/>
</dbReference>
<dbReference type="InterPro" id="IPR003961">
    <property type="entry name" value="FN3_dom"/>
</dbReference>
<dbReference type="InterPro" id="IPR007110">
    <property type="entry name" value="Ig-like_dom"/>
</dbReference>
<dbReference type="Pfam" id="PF00041">
    <property type="entry name" value="fn3"/>
    <property type="match status" value="5"/>
</dbReference>
<dbReference type="FunFam" id="2.60.40.10:FF:000127">
    <property type="entry name" value="titin isoform X1"/>
    <property type="match status" value="1"/>
</dbReference>
<reference evidence="5" key="1">
    <citation type="journal article" date="2023" name="Mol. Biol. Evol.">
        <title>Third-Generation Sequencing Reveals the Adaptive Role of the Epigenome in Three Deep-Sea Polychaetes.</title>
        <authorList>
            <person name="Perez M."/>
            <person name="Aroh O."/>
            <person name="Sun Y."/>
            <person name="Lan Y."/>
            <person name="Juniper S.K."/>
            <person name="Young C.R."/>
            <person name="Angers B."/>
            <person name="Qian P.Y."/>
        </authorList>
    </citation>
    <scope>NUCLEOTIDE SEQUENCE</scope>
    <source>
        <strain evidence="5">P08H-3</strain>
    </source>
</reference>
<feature type="domain" description="Fibronectin type-III" evidence="4">
    <location>
        <begin position="449"/>
        <end position="544"/>
    </location>
</feature>
<evidence type="ECO:0000259" key="4">
    <source>
        <dbReference type="PROSITE" id="PS50853"/>
    </source>
</evidence>
<dbReference type="FunFam" id="2.60.40.10:FF:000031">
    <property type="entry name" value="Myosin-binding protein C, slow type"/>
    <property type="match status" value="1"/>
</dbReference>
<dbReference type="Pfam" id="PF07679">
    <property type="entry name" value="I-set"/>
    <property type="match status" value="2"/>
</dbReference>
<dbReference type="SUPFAM" id="SSF49265">
    <property type="entry name" value="Fibronectin type III"/>
    <property type="match status" value="3"/>
</dbReference>
<evidence type="ECO:0000256" key="1">
    <source>
        <dbReference type="ARBA" id="ARBA00022737"/>
    </source>
</evidence>
<dbReference type="PROSITE" id="PS50853">
    <property type="entry name" value="FN3"/>
    <property type="match status" value="6"/>
</dbReference>
<dbReference type="InterPro" id="IPR013783">
    <property type="entry name" value="Ig-like_fold"/>
</dbReference>
<dbReference type="InterPro" id="IPR003599">
    <property type="entry name" value="Ig_sub"/>
</dbReference>
<dbReference type="FunFam" id="2.60.40.10:FF:000056">
    <property type="entry name" value="twitchin isoform X4"/>
    <property type="match status" value="3"/>
</dbReference>
<dbReference type="CDD" id="cd00096">
    <property type="entry name" value="Ig"/>
    <property type="match status" value="1"/>
</dbReference>
<feature type="domain" description="Fibronectin type-III" evidence="4">
    <location>
        <begin position="550"/>
        <end position="646"/>
    </location>
</feature>
<evidence type="ECO:0000313" key="6">
    <source>
        <dbReference type="Proteomes" id="UP001208570"/>
    </source>
</evidence>
<proteinExistence type="predicted"/>